<dbReference type="Proteomes" id="UP000000442">
    <property type="component" value="Chromosome"/>
</dbReference>
<sequence>MVVSVSPSTVTVPRENPEGFVLLLDFLDARFPWIGRQEWVRRINASRVIQEDKTPFNISSPLIPGSKVLYYREVETEPLIPFKEEILFHNDHLIAACKPHFLPVVPSGPHVNETLLNRLKIRFSNPDIVPIHRLDRETAGVVLFSVEPETRGAFQHLFMEKKVKKTYEAVTRRPGTLPHLPSVIVNRIERGEPWFRNTIVPGRPNAETRLELVGADRDRAFFRLYPQTGKKHQLRLHLASLGFPIENDRCYPDLLPKQGDDWEHPLMLLSREVRFMDPIAGRERVFTSPRWVDPLSDC</sequence>
<dbReference type="KEGG" id="dat:HRM2_26520"/>
<dbReference type="InterPro" id="IPR006145">
    <property type="entry name" value="PsdUridine_synth_RsuA/RluA"/>
</dbReference>
<keyword evidence="3" id="KW-1185">Reference proteome</keyword>
<dbReference type="EC" id="5.4.99.-" evidence="2"/>
<dbReference type="Gene3D" id="3.30.2350.10">
    <property type="entry name" value="Pseudouridine synthase"/>
    <property type="match status" value="1"/>
</dbReference>
<evidence type="ECO:0000313" key="3">
    <source>
        <dbReference type="Proteomes" id="UP000000442"/>
    </source>
</evidence>
<dbReference type="EMBL" id="CP001087">
    <property type="protein sequence ID" value="ACN15746.1"/>
    <property type="molecule type" value="Genomic_DNA"/>
</dbReference>
<dbReference type="RefSeq" id="WP_015904509.1">
    <property type="nucleotide sequence ID" value="NC_012108.1"/>
</dbReference>
<dbReference type="PROSITE" id="PS01129">
    <property type="entry name" value="PSI_RLU"/>
    <property type="match status" value="1"/>
</dbReference>
<name>C0QI10_DESAH</name>
<feature type="domain" description="Pseudouridine synthase RsuA/RluA-like" evidence="1">
    <location>
        <begin position="92"/>
        <end position="240"/>
    </location>
</feature>
<gene>
    <name evidence="2" type="primary">rluD2</name>
    <name evidence="2" type="ordered locus">HRM2_26520</name>
</gene>
<protein>
    <submittedName>
        <fullName evidence="2">RluD2</fullName>
        <ecNumber evidence="2">5.4.99.-</ecNumber>
    </submittedName>
</protein>
<reference evidence="2 3" key="1">
    <citation type="journal article" date="2009" name="Environ. Microbiol.">
        <title>Genome sequence of Desulfobacterium autotrophicum HRM2, a marine sulfate reducer oxidizing organic carbon completely to carbon dioxide.</title>
        <authorList>
            <person name="Strittmatter A.W."/>
            <person name="Liesegang H."/>
            <person name="Rabus R."/>
            <person name="Decker I."/>
            <person name="Amann J."/>
            <person name="Andres S."/>
            <person name="Henne A."/>
            <person name="Fricke W.F."/>
            <person name="Martinez-Arias R."/>
            <person name="Bartels D."/>
            <person name="Goesmann A."/>
            <person name="Krause L."/>
            <person name="Puehler A."/>
            <person name="Klenk H.P."/>
            <person name="Richter M."/>
            <person name="Schuler M."/>
            <person name="Gloeckner F.O."/>
            <person name="Meyerdierks A."/>
            <person name="Gottschalk G."/>
            <person name="Amann R."/>
        </authorList>
    </citation>
    <scope>NUCLEOTIDE SEQUENCE [LARGE SCALE GENOMIC DNA]</scope>
    <source>
        <strain evidence="3">ATCC 43914 / DSM 3382 / HRM2</strain>
    </source>
</reference>
<dbReference type="AlphaFoldDB" id="C0QI10"/>
<keyword evidence="2" id="KW-0413">Isomerase</keyword>
<dbReference type="HOGENOM" id="CLU_016902_0_0_7"/>
<dbReference type="GO" id="GO:0140098">
    <property type="term" value="F:catalytic activity, acting on RNA"/>
    <property type="evidence" value="ECO:0007669"/>
    <property type="project" value="UniProtKB-ARBA"/>
</dbReference>
<dbReference type="GO" id="GO:0009982">
    <property type="term" value="F:pseudouridine synthase activity"/>
    <property type="evidence" value="ECO:0007669"/>
    <property type="project" value="InterPro"/>
</dbReference>
<proteinExistence type="predicted"/>
<dbReference type="eggNOG" id="COG0564">
    <property type="taxonomic scope" value="Bacteria"/>
</dbReference>
<dbReference type="SUPFAM" id="SSF55120">
    <property type="entry name" value="Pseudouridine synthase"/>
    <property type="match status" value="1"/>
</dbReference>
<dbReference type="GO" id="GO:0003723">
    <property type="term" value="F:RNA binding"/>
    <property type="evidence" value="ECO:0007669"/>
    <property type="project" value="InterPro"/>
</dbReference>
<dbReference type="InterPro" id="IPR006224">
    <property type="entry name" value="PsdUridine_synth_RluA-like_CS"/>
</dbReference>
<accession>C0QI10</accession>
<dbReference type="InterPro" id="IPR050188">
    <property type="entry name" value="RluA_PseudoU_synthase"/>
</dbReference>
<dbReference type="InterPro" id="IPR020103">
    <property type="entry name" value="PsdUridine_synth_cat_dom_sf"/>
</dbReference>
<dbReference type="GO" id="GO:0000455">
    <property type="term" value="P:enzyme-directed rRNA pseudouridine synthesis"/>
    <property type="evidence" value="ECO:0007669"/>
    <property type="project" value="TreeGrafter"/>
</dbReference>
<dbReference type="STRING" id="177437.HRM2_26520"/>
<dbReference type="Pfam" id="PF00849">
    <property type="entry name" value="PseudoU_synth_2"/>
    <property type="match status" value="1"/>
</dbReference>
<evidence type="ECO:0000313" key="2">
    <source>
        <dbReference type="EMBL" id="ACN15746.1"/>
    </source>
</evidence>
<dbReference type="PANTHER" id="PTHR21600">
    <property type="entry name" value="MITOCHONDRIAL RNA PSEUDOURIDINE SYNTHASE"/>
    <property type="match status" value="1"/>
</dbReference>
<organism evidence="2 3">
    <name type="scientific">Desulforapulum autotrophicum (strain ATCC 43914 / DSM 3382 / VKM B-1955 / HRM2)</name>
    <name type="common">Desulfobacterium autotrophicum</name>
    <dbReference type="NCBI Taxonomy" id="177437"/>
    <lineage>
        <taxon>Bacteria</taxon>
        <taxon>Pseudomonadati</taxon>
        <taxon>Thermodesulfobacteriota</taxon>
        <taxon>Desulfobacteria</taxon>
        <taxon>Desulfobacterales</taxon>
        <taxon>Desulfobacteraceae</taxon>
        <taxon>Desulforapulum</taxon>
    </lineage>
</organism>
<evidence type="ECO:0000259" key="1">
    <source>
        <dbReference type="Pfam" id="PF00849"/>
    </source>
</evidence>
<dbReference type="OrthoDB" id="128480at2"/>
<dbReference type="PANTHER" id="PTHR21600:SF84">
    <property type="entry name" value="PSEUDOURIDINE SYNTHASE RSUA_RLUA-LIKE DOMAIN-CONTAINING PROTEIN"/>
    <property type="match status" value="1"/>
</dbReference>